<keyword evidence="2" id="KW-0547">Nucleotide-binding</keyword>
<dbReference type="Gene3D" id="3.40.50.300">
    <property type="entry name" value="P-loop containing nucleotide triphosphate hydrolases"/>
    <property type="match status" value="1"/>
</dbReference>
<dbReference type="InterPro" id="IPR027417">
    <property type="entry name" value="P-loop_NTPase"/>
</dbReference>
<dbReference type="GO" id="GO:0005524">
    <property type="term" value="F:ATP binding"/>
    <property type="evidence" value="ECO:0007669"/>
    <property type="project" value="UniProtKB-KW"/>
</dbReference>
<dbReference type="PANTHER" id="PTHR42781">
    <property type="entry name" value="SPERMIDINE/PUTRESCINE IMPORT ATP-BINDING PROTEIN POTA"/>
    <property type="match status" value="1"/>
</dbReference>
<evidence type="ECO:0000256" key="3">
    <source>
        <dbReference type="ARBA" id="ARBA00022840"/>
    </source>
</evidence>
<reference evidence="5 6" key="1">
    <citation type="submission" date="2016-10" db="EMBL/GenBank/DDBJ databases">
        <authorList>
            <person name="de Groot N.N."/>
        </authorList>
    </citation>
    <scope>NUCLEOTIDE SEQUENCE [LARGE SCALE GENOMIC DNA]</scope>
    <source>
        <strain evidence="5 6">DSM 26880</strain>
    </source>
</reference>
<evidence type="ECO:0000256" key="1">
    <source>
        <dbReference type="ARBA" id="ARBA00022448"/>
    </source>
</evidence>
<dbReference type="InterPro" id="IPR050093">
    <property type="entry name" value="ABC_SmlMolc_Importer"/>
</dbReference>
<dbReference type="GO" id="GO:0016887">
    <property type="term" value="F:ATP hydrolysis activity"/>
    <property type="evidence" value="ECO:0007669"/>
    <property type="project" value="InterPro"/>
</dbReference>
<protein>
    <submittedName>
        <fullName evidence="5">Putative thiamine transport system ATP-binding protein</fullName>
    </submittedName>
</protein>
<organism evidence="5 6">
    <name type="scientific">Citreimonas salinaria</name>
    <dbReference type="NCBI Taxonomy" id="321339"/>
    <lineage>
        <taxon>Bacteria</taxon>
        <taxon>Pseudomonadati</taxon>
        <taxon>Pseudomonadota</taxon>
        <taxon>Alphaproteobacteria</taxon>
        <taxon>Rhodobacterales</taxon>
        <taxon>Roseobacteraceae</taxon>
        <taxon>Citreimonas</taxon>
    </lineage>
</organism>
<sequence length="213" mass="22220">MTLVLDALTVSPRGGPSLFPPVSMTIAGGEMAAVMGPSGVGKSTLLDAVAGHLAHGFAMQGRVVLGGREVTHLPPEARRIGLMFQDAVLFPHLSVGDNLAFGLARRVRGRAARRAAVEAALDQAGLSGMAARDPATLSGGQRARAALMRTLLAEPQALLLDEPFSKLDAELRDEMRAFTRDHVARLGIPALLVTHDPDDARIAGGAVVTLRAA</sequence>
<dbReference type="PANTHER" id="PTHR42781:SF4">
    <property type="entry name" value="SPERMIDINE_PUTRESCINE IMPORT ATP-BINDING PROTEIN POTA"/>
    <property type="match status" value="1"/>
</dbReference>
<evidence type="ECO:0000259" key="4">
    <source>
        <dbReference type="PROSITE" id="PS50893"/>
    </source>
</evidence>
<dbReference type="SMART" id="SM00382">
    <property type="entry name" value="AAA"/>
    <property type="match status" value="1"/>
</dbReference>
<dbReference type="InterPro" id="IPR003593">
    <property type="entry name" value="AAA+_ATPase"/>
</dbReference>
<dbReference type="Proteomes" id="UP000199286">
    <property type="component" value="Unassembled WGS sequence"/>
</dbReference>
<evidence type="ECO:0000313" key="5">
    <source>
        <dbReference type="EMBL" id="SDY44223.1"/>
    </source>
</evidence>
<name>A0A1H3JWD0_9RHOB</name>
<keyword evidence="3 5" id="KW-0067">ATP-binding</keyword>
<dbReference type="STRING" id="321339.SAMN05444340_10827"/>
<dbReference type="Pfam" id="PF00005">
    <property type="entry name" value="ABC_tran"/>
    <property type="match status" value="1"/>
</dbReference>
<gene>
    <name evidence="5" type="ORF">SAMN05444340_10827</name>
</gene>
<dbReference type="PROSITE" id="PS50893">
    <property type="entry name" value="ABC_TRANSPORTER_2"/>
    <property type="match status" value="1"/>
</dbReference>
<evidence type="ECO:0000256" key="2">
    <source>
        <dbReference type="ARBA" id="ARBA00022741"/>
    </source>
</evidence>
<dbReference type="AlphaFoldDB" id="A0A1H3JWD0"/>
<keyword evidence="1" id="KW-0813">Transport</keyword>
<dbReference type="SUPFAM" id="SSF52540">
    <property type="entry name" value="P-loop containing nucleoside triphosphate hydrolases"/>
    <property type="match status" value="1"/>
</dbReference>
<dbReference type="InterPro" id="IPR003439">
    <property type="entry name" value="ABC_transporter-like_ATP-bd"/>
</dbReference>
<keyword evidence="6" id="KW-1185">Reference proteome</keyword>
<feature type="domain" description="ABC transporter" evidence="4">
    <location>
        <begin position="3"/>
        <end position="213"/>
    </location>
</feature>
<evidence type="ECO:0000313" key="6">
    <source>
        <dbReference type="Proteomes" id="UP000199286"/>
    </source>
</evidence>
<dbReference type="EMBL" id="FNPF01000008">
    <property type="protein sequence ID" value="SDY44223.1"/>
    <property type="molecule type" value="Genomic_DNA"/>
</dbReference>
<accession>A0A1H3JWD0</accession>
<dbReference type="RefSeq" id="WP_089883334.1">
    <property type="nucleotide sequence ID" value="NZ_FNPF01000008.1"/>
</dbReference>
<proteinExistence type="predicted"/>
<dbReference type="OrthoDB" id="9802264at2"/>